<gene>
    <name evidence="2" type="ORF">LZ536_10395</name>
</gene>
<feature type="transmembrane region" description="Helical" evidence="1">
    <location>
        <begin position="20"/>
        <end position="42"/>
    </location>
</feature>
<evidence type="ECO:0000313" key="2">
    <source>
        <dbReference type="EMBL" id="MCL6684307.1"/>
    </source>
</evidence>
<protein>
    <recommendedName>
        <fullName evidence="4">Flp pilus-assembly TadG-like N-terminal domain-containing protein</fullName>
    </recommendedName>
</protein>
<evidence type="ECO:0000313" key="3">
    <source>
        <dbReference type="Proteomes" id="UP001165363"/>
    </source>
</evidence>
<keyword evidence="1" id="KW-0472">Membrane</keyword>
<name>A0ABT0RPA4_9SPHN</name>
<dbReference type="EMBL" id="JAMGBD010000002">
    <property type="protein sequence ID" value="MCL6684307.1"/>
    <property type="molecule type" value="Genomic_DNA"/>
</dbReference>
<dbReference type="RefSeq" id="WP_249848725.1">
    <property type="nucleotide sequence ID" value="NZ_JAMGBD010000002.1"/>
</dbReference>
<keyword evidence="1" id="KW-1133">Transmembrane helix</keyword>
<comment type="caution">
    <text evidence="2">The sequence shown here is derived from an EMBL/GenBank/DDBJ whole genome shotgun (WGS) entry which is preliminary data.</text>
</comment>
<keyword evidence="3" id="KW-1185">Reference proteome</keyword>
<proteinExistence type="predicted"/>
<accession>A0ABT0RPA4</accession>
<evidence type="ECO:0008006" key="4">
    <source>
        <dbReference type="Google" id="ProtNLM"/>
    </source>
</evidence>
<evidence type="ECO:0000256" key="1">
    <source>
        <dbReference type="SAM" id="Phobius"/>
    </source>
</evidence>
<organism evidence="2 3">
    <name type="scientific">Sphingomonas alba</name>
    <dbReference type="NCBI Taxonomy" id="2908208"/>
    <lineage>
        <taxon>Bacteria</taxon>
        <taxon>Pseudomonadati</taxon>
        <taxon>Pseudomonadota</taxon>
        <taxon>Alphaproteobacteria</taxon>
        <taxon>Sphingomonadales</taxon>
        <taxon>Sphingomonadaceae</taxon>
        <taxon>Sphingomonas</taxon>
    </lineage>
</organism>
<sequence length="235" mass="25645">MFQTVRHWWGSGPGKVTARLFAFEFVVVVTGVLVAQALASWVQDRAAFRAMKEAEARADAEISDNMYAARIYQVAIPCFEDRMREVMRSASKGPVDPQLAVRPSFKSSGLSPIGEQSALLLRKENGDQWSNLFDALARSISDIDDRGSSIAEEWGRIALADPGNGEVSLGDRLAAREAAANIIARLRGMRINAENILQLGAQLGLKPRSLTEPEYGPAKTCDAIWKSGRSDPPLS</sequence>
<dbReference type="Proteomes" id="UP001165363">
    <property type="component" value="Unassembled WGS sequence"/>
</dbReference>
<reference evidence="2" key="1">
    <citation type="submission" date="2022-05" db="EMBL/GenBank/DDBJ databases">
        <authorList>
            <person name="Jo J.-H."/>
            <person name="Im W.-T."/>
        </authorList>
    </citation>
    <scope>NUCLEOTIDE SEQUENCE</scope>
    <source>
        <strain evidence="2">SE158</strain>
    </source>
</reference>
<keyword evidence="1" id="KW-0812">Transmembrane</keyword>